<name>A0A9W8JMV4_9AGAR</name>
<gene>
    <name evidence="1" type="ORF">H1R20_g1335</name>
</gene>
<comment type="caution">
    <text evidence="1">The sequence shown here is derived from an EMBL/GenBank/DDBJ whole genome shotgun (WGS) entry which is preliminary data.</text>
</comment>
<evidence type="ECO:0000313" key="1">
    <source>
        <dbReference type="EMBL" id="KAJ2935759.1"/>
    </source>
</evidence>
<dbReference type="AlphaFoldDB" id="A0A9W8JMV4"/>
<protein>
    <submittedName>
        <fullName evidence="1">Uncharacterized protein</fullName>
    </submittedName>
</protein>
<accession>A0A9W8JMV4</accession>
<dbReference type="EMBL" id="JANBPK010000345">
    <property type="protein sequence ID" value="KAJ2935759.1"/>
    <property type="molecule type" value="Genomic_DNA"/>
</dbReference>
<sequence>MTLAIYTKTKIDSNYLITYVQIYFVITSEVKIRLESFIPTSSAELVAAVALLDQKYSSQAPEVLQHLWTLASPEPISLIRSASSSVDILPDNRTPVDLRLTECK</sequence>
<proteinExistence type="predicted"/>
<feature type="non-terminal residue" evidence="1">
    <location>
        <position position="104"/>
    </location>
</feature>
<keyword evidence="2" id="KW-1185">Reference proteome</keyword>
<evidence type="ECO:0000313" key="2">
    <source>
        <dbReference type="Proteomes" id="UP001140091"/>
    </source>
</evidence>
<organism evidence="1 2">
    <name type="scientific">Candolleomyces eurysporus</name>
    <dbReference type="NCBI Taxonomy" id="2828524"/>
    <lineage>
        <taxon>Eukaryota</taxon>
        <taxon>Fungi</taxon>
        <taxon>Dikarya</taxon>
        <taxon>Basidiomycota</taxon>
        <taxon>Agaricomycotina</taxon>
        <taxon>Agaricomycetes</taxon>
        <taxon>Agaricomycetidae</taxon>
        <taxon>Agaricales</taxon>
        <taxon>Agaricineae</taxon>
        <taxon>Psathyrellaceae</taxon>
        <taxon>Candolleomyces</taxon>
    </lineage>
</organism>
<reference evidence="1" key="1">
    <citation type="submission" date="2022-06" db="EMBL/GenBank/DDBJ databases">
        <title>Genome Sequence of Candolleomyces eurysporus.</title>
        <authorList>
            <person name="Buettner E."/>
        </authorList>
    </citation>
    <scope>NUCLEOTIDE SEQUENCE</scope>
    <source>
        <strain evidence="1">VTCC 930004</strain>
    </source>
</reference>
<dbReference type="Proteomes" id="UP001140091">
    <property type="component" value="Unassembled WGS sequence"/>
</dbReference>